<evidence type="ECO:0000313" key="1">
    <source>
        <dbReference type="EMBL" id="VDN84628.1"/>
    </source>
</evidence>
<reference evidence="3" key="1">
    <citation type="submission" date="2017-02" db="UniProtKB">
        <authorList>
            <consortium name="WormBaseParasite"/>
        </authorList>
    </citation>
    <scope>IDENTIFICATION</scope>
</reference>
<dbReference type="Proteomes" id="UP000278627">
    <property type="component" value="Unassembled WGS sequence"/>
</dbReference>
<evidence type="ECO:0000313" key="2">
    <source>
        <dbReference type="Proteomes" id="UP000278627"/>
    </source>
</evidence>
<gene>
    <name evidence="1" type="ORF">BPAG_LOCUS3442</name>
</gene>
<proteinExistence type="predicted"/>
<keyword evidence="2" id="KW-1185">Reference proteome</keyword>
<name>A0A0N4T5J1_BRUPA</name>
<dbReference type="WBParaSite" id="BPAG_0000347201-mRNA-1">
    <property type="protein sequence ID" value="BPAG_0000347201-mRNA-1"/>
    <property type="gene ID" value="BPAG_0000347201"/>
</dbReference>
<reference evidence="1 2" key="2">
    <citation type="submission" date="2018-11" db="EMBL/GenBank/DDBJ databases">
        <authorList>
            <consortium name="Pathogen Informatics"/>
        </authorList>
    </citation>
    <scope>NUCLEOTIDE SEQUENCE [LARGE SCALE GENOMIC DNA]</scope>
</reference>
<evidence type="ECO:0000313" key="3">
    <source>
        <dbReference type="WBParaSite" id="BPAG_0000347201-mRNA-1"/>
    </source>
</evidence>
<dbReference type="EMBL" id="UZAD01000987">
    <property type="protein sequence ID" value="VDN84628.1"/>
    <property type="molecule type" value="Genomic_DNA"/>
</dbReference>
<protein>
    <submittedName>
        <fullName evidence="1 3">Uncharacterized protein</fullName>
    </submittedName>
</protein>
<sequence length="71" mass="8239">MLFISMNILCTVEDSSIFAWVDDSMSIIDDARMQKMNGLRQTINSKYYQKLLNLMCMQHSSFSMYLLASTI</sequence>
<organism evidence="3">
    <name type="scientific">Brugia pahangi</name>
    <name type="common">Filarial nematode worm</name>
    <dbReference type="NCBI Taxonomy" id="6280"/>
    <lineage>
        <taxon>Eukaryota</taxon>
        <taxon>Metazoa</taxon>
        <taxon>Ecdysozoa</taxon>
        <taxon>Nematoda</taxon>
        <taxon>Chromadorea</taxon>
        <taxon>Rhabditida</taxon>
        <taxon>Spirurina</taxon>
        <taxon>Spiruromorpha</taxon>
        <taxon>Filarioidea</taxon>
        <taxon>Onchocercidae</taxon>
        <taxon>Brugia</taxon>
    </lineage>
</organism>
<accession>A0A0N4T5J1</accession>
<dbReference type="AlphaFoldDB" id="A0A0N4T5J1"/>